<evidence type="ECO:0000256" key="2">
    <source>
        <dbReference type="SAM" id="Phobius"/>
    </source>
</evidence>
<dbReference type="Proteomes" id="UP000258379">
    <property type="component" value="Unassembled WGS sequence"/>
</dbReference>
<evidence type="ECO:0000256" key="1">
    <source>
        <dbReference type="SAM" id="MobiDB-lite"/>
    </source>
</evidence>
<evidence type="ECO:0000313" key="4">
    <source>
        <dbReference type="EMBL" id="RFT27234.1"/>
    </source>
</evidence>
<protein>
    <recommendedName>
        <fullName evidence="7">DUF4235 domain-containing protein</fullName>
    </recommendedName>
</protein>
<comment type="caution">
    <text evidence="4">The sequence shown here is derived from an EMBL/GenBank/DDBJ whole genome shotgun (WGS) entry which is preliminary data.</text>
</comment>
<reference evidence="4 5" key="1">
    <citation type="submission" date="2017-07" db="EMBL/GenBank/DDBJ databases">
        <title>A comparative genomics approach to explaining the enigmatic role of Gardnerella vaginalis in the vaginal microbiome.</title>
        <authorList>
            <person name="Vancuren S.J."/>
            <person name="Hill J.E."/>
        </authorList>
    </citation>
    <scope>NUCLEOTIDE SEQUENCE [LARGE SCALE GENOMIC DNA]</scope>
    <source>
        <strain evidence="4 5">WP023</strain>
    </source>
</reference>
<dbReference type="RefSeq" id="WP_004112904.1">
    <property type="nucleotide sequence ID" value="NZ_CP033836.1"/>
</dbReference>
<gene>
    <name evidence="4" type="ORF">CG405_08165</name>
    <name evidence="3" type="ORF">QP177_05250</name>
</gene>
<keyword evidence="2" id="KW-0472">Membrane</keyword>
<keyword evidence="2" id="KW-1133">Transmembrane helix</keyword>
<dbReference type="AlphaFoldDB" id="A0A0J8F730"/>
<dbReference type="Proteomes" id="UP001240561">
    <property type="component" value="Unassembled WGS sequence"/>
</dbReference>
<dbReference type="EMBL" id="NNRU01000007">
    <property type="protein sequence ID" value="RFT27234.1"/>
    <property type="molecule type" value="Genomic_DNA"/>
</dbReference>
<evidence type="ECO:0000313" key="5">
    <source>
        <dbReference type="Proteomes" id="UP000258379"/>
    </source>
</evidence>
<reference evidence="3 6" key="2">
    <citation type="submission" date="2023-05" db="EMBL/GenBank/DDBJ databases">
        <title>Cataloging the Phylogenetic Diversity of Human Bladder Bacteria.</title>
        <authorList>
            <person name="Du J."/>
        </authorList>
    </citation>
    <scope>NUCLEOTIDE SEQUENCE [LARGE SCALE GENOMIC DNA]</scope>
    <source>
        <strain evidence="3 6">UMB9230</strain>
    </source>
</reference>
<feature type="compositionally biased region" description="Basic and acidic residues" evidence="1">
    <location>
        <begin position="8"/>
        <end position="21"/>
    </location>
</feature>
<organism evidence="4 5">
    <name type="scientific">Gardnerella vaginalis</name>
    <dbReference type="NCBI Taxonomy" id="2702"/>
    <lineage>
        <taxon>Bacteria</taxon>
        <taxon>Bacillati</taxon>
        <taxon>Actinomycetota</taxon>
        <taxon>Actinomycetes</taxon>
        <taxon>Bifidobacteriales</taxon>
        <taxon>Bifidobacteriaceae</taxon>
        <taxon>Gardnerella</taxon>
    </lineage>
</organism>
<dbReference type="GeneID" id="45576212"/>
<keyword evidence="2" id="KW-0812">Transmembrane</keyword>
<name>A0A0J8F730_GARVA</name>
<feature type="region of interest" description="Disordered" evidence="1">
    <location>
        <begin position="1"/>
        <end position="24"/>
    </location>
</feature>
<sequence>MTLTQNDSRYDSRNDSQHNSRQDFSGQFYTESSNAHADYCATHNASRSATRSASNLTIKRLNKVNDKAIALRQKRLKNPDTLLDMIAKSAIPAIVTMVVGKVAEIVWKHYVKNNKMHKIAQNKQFEKYRKNKSSKNKDVNREDYKKISKDNKQEDSLLMNLGLAIFSAILTTVAGRYTNRAVLSAIKKRQSRRK</sequence>
<evidence type="ECO:0000313" key="6">
    <source>
        <dbReference type="Proteomes" id="UP001240561"/>
    </source>
</evidence>
<dbReference type="EMBL" id="JASOGJ010000007">
    <property type="protein sequence ID" value="MDK6695965.1"/>
    <property type="molecule type" value="Genomic_DNA"/>
</dbReference>
<accession>A0A0J8F730</accession>
<evidence type="ECO:0008006" key="7">
    <source>
        <dbReference type="Google" id="ProtNLM"/>
    </source>
</evidence>
<evidence type="ECO:0000313" key="3">
    <source>
        <dbReference type="EMBL" id="MDK6695965.1"/>
    </source>
</evidence>
<feature type="transmembrane region" description="Helical" evidence="2">
    <location>
        <begin position="157"/>
        <end position="179"/>
    </location>
</feature>
<proteinExistence type="predicted"/>